<comment type="caution">
    <text evidence="7">The sequence shown here is derived from an EMBL/GenBank/DDBJ whole genome shotgun (WGS) entry which is preliminary data.</text>
</comment>
<protein>
    <recommendedName>
        <fullName evidence="4">tRNA pseudouridine synthase A</fullName>
        <ecNumber evidence="4">5.4.99.12</ecNumber>
    </recommendedName>
    <alternativeName>
        <fullName evidence="4">tRNA pseudouridine(38-40) synthase</fullName>
    </alternativeName>
    <alternativeName>
        <fullName evidence="4">tRNA pseudouridylate synthase I</fullName>
    </alternativeName>
    <alternativeName>
        <fullName evidence="4">tRNA-uridine isomerase I</fullName>
    </alternativeName>
</protein>
<sequence>METYRYFLEIAYKGSNYHGWQIQVNAHTLQEEIEKKLSILLGRPTTIMGSGRTDTGVHASQQFLHFDSDTELDQTTFLKKINGILPTDIAAYSLRKVKPDAHTRFDAIWRSYVYKISLRKNPFEENSVWFLFKQLDVKKMNEAARLLLNHEDFQCFSKVHTDVNNFNCTIKAAFWEQKEDQLLFHITANRFLRGMVRAIVGTLIEVGTGKISLEGFLDILDSKDRKKAKASAPAQGLYLCSIIYPENIFI</sequence>
<dbReference type="PANTHER" id="PTHR11142:SF0">
    <property type="entry name" value="TRNA PSEUDOURIDINE SYNTHASE-LIKE 1"/>
    <property type="match status" value="1"/>
</dbReference>
<dbReference type="InterPro" id="IPR020097">
    <property type="entry name" value="PsdUridine_synth_TruA_a/b_dom"/>
</dbReference>
<comment type="catalytic activity">
    <reaction evidence="4 5">
        <text>uridine(38/39/40) in tRNA = pseudouridine(38/39/40) in tRNA</text>
        <dbReference type="Rhea" id="RHEA:22376"/>
        <dbReference type="Rhea" id="RHEA-COMP:10085"/>
        <dbReference type="Rhea" id="RHEA-COMP:10087"/>
        <dbReference type="ChEBI" id="CHEBI:65314"/>
        <dbReference type="ChEBI" id="CHEBI:65315"/>
        <dbReference type="EC" id="5.4.99.12"/>
    </reaction>
</comment>
<keyword evidence="2 4" id="KW-0819">tRNA processing</keyword>
<dbReference type="InterPro" id="IPR020095">
    <property type="entry name" value="PsdUridine_synth_TruA_C"/>
</dbReference>
<dbReference type="NCBIfam" id="TIGR00071">
    <property type="entry name" value="hisT_truA"/>
    <property type="match status" value="1"/>
</dbReference>
<keyword evidence="8" id="KW-1185">Reference proteome</keyword>
<dbReference type="HAMAP" id="MF_00171">
    <property type="entry name" value="TruA"/>
    <property type="match status" value="1"/>
</dbReference>
<evidence type="ECO:0000313" key="7">
    <source>
        <dbReference type="EMBL" id="MFC0261558.1"/>
    </source>
</evidence>
<comment type="function">
    <text evidence="4">Formation of pseudouridine at positions 38, 39 and 40 in the anticodon stem and loop of transfer RNAs.</text>
</comment>
<feature type="domain" description="Pseudouridine synthase I TruA alpha/beta" evidence="6">
    <location>
        <begin position="143"/>
        <end position="245"/>
    </location>
</feature>
<dbReference type="InterPro" id="IPR020103">
    <property type="entry name" value="PsdUridine_synth_cat_dom_sf"/>
</dbReference>
<dbReference type="PIRSF" id="PIRSF001430">
    <property type="entry name" value="tRNA_psdUrid_synth"/>
    <property type="match status" value="1"/>
</dbReference>
<dbReference type="EMBL" id="JBHLWI010000004">
    <property type="protein sequence ID" value="MFC0261558.1"/>
    <property type="molecule type" value="Genomic_DNA"/>
</dbReference>
<comment type="subunit">
    <text evidence="4">Homodimer.</text>
</comment>
<dbReference type="CDD" id="cd02570">
    <property type="entry name" value="PseudoU_synth_EcTruA"/>
    <property type="match status" value="1"/>
</dbReference>
<proteinExistence type="inferred from homology"/>
<evidence type="ECO:0000256" key="4">
    <source>
        <dbReference type="HAMAP-Rule" id="MF_00171"/>
    </source>
</evidence>
<dbReference type="PANTHER" id="PTHR11142">
    <property type="entry name" value="PSEUDOURIDYLATE SYNTHASE"/>
    <property type="match status" value="1"/>
</dbReference>
<dbReference type="Gene3D" id="3.30.70.660">
    <property type="entry name" value="Pseudouridine synthase I, catalytic domain, C-terminal subdomain"/>
    <property type="match status" value="1"/>
</dbReference>
<evidence type="ECO:0000256" key="1">
    <source>
        <dbReference type="ARBA" id="ARBA00009375"/>
    </source>
</evidence>
<accession>A0ABV6FNW2</accession>
<comment type="caution">
    <text evidence="4">Lacks conserved residue(s) required for the propagation of feature annotation.</text>
</comment>
<evidence type="ECO:0000313" key="8">
    <source>
        <dbReference type="Proteomes" id="UP001589797"/>
    </source>
</evidence>
<evidence type="ECO:0000259" key="6">
    <source>
        <dbReference type="Pfam" id="PF01416"/>
    </source>
</evidence>
<dbReference type="InterPro" id="IPR020094">
    <property type="entry name" value="TruA/RsuA/RluB/E/F_N"/>
</dbReference>
<evidence type="ECO:0000256" key="3">
    <source>
        <dbReference type="ARBA" id="ARBA00023235"/>
    </source>
</evidence>
<name>A0ABV6FNW2_9BACT</name>
<reference evidence="7 8" key="1">
    <citation type="submission" date="2024-09" db="EMBL/GenBank/DDBJ databases">
        <authorList>
            <person name="Sun Q."/>
            <person name="Mori K."/>
        </authorList>
    </citation>
    <scope>NUCLEOTIDE SEQUENCE [LARGE SCALE GENOMIC DNA]</scope>
    <source>
        <strain evidence="7 8">CCM 7650</strain>
    </source>
</reference>
<feature type="binding site" evidence="4">
    <location>
        <position position="112"/>
    </location>
    <ligand>
        <name>substrate</name>
    </ligand>
</feature>
<keyword evidence="3 4" id="KW-0413">Isomerase</keyword>
<dbReference type="EC" id="5.4.99.12" evidence="4"/>
<dbReference type="Pfam" id="PF01416">
    <property type="entry name" value="PseudoU_synth_1"/>
    <property type="match status" value="1"/>
</dbReference>
<gene>
    <name evidence="4 7" type="primary">truA</name>
    <name evidence="7" type="ORF">ACFFIP_02610</name>
</gene>
<comment type="similarity">
    <text evidence="1 4 5">Belongs to the tRNA pseudouridine synthase TruA family.</text>
</comment>
<feature type="active site" description="Nucleophile" evidence="4">
    <location>
        <position position="54"/>
    </location>
</feature>
<dbReference type="Proteomes" id="UP001589797">
    <property type="component" value="Unassembled WGS sequence"/>
</dbReference>
<dbReference type="InterPro" id="IPR001406">
    <property type="entry name" value="PsdUridine_synth_TruA"/>
</dbReference>
<dbReference type="RefSeq" id="WP_382386000.1">
    <property type="nucleotide sequence ID" value="NZ_JBHLWI010000004.1"/>
</dbReference>
<dbReference type="GO" id="GO:0160147">
    <property type="term" value="F:tRNA pseudouridine(38-40) synthase activity"/>
    <property type="evidence" value="ECO:0007669"/>
    <property type="project" value="UniProtKB-EC"/>
</dbReference>
<evidence type="ECO:0000256" key="2">
    <source>
        <dbReference type="ARBA" id="ARBA00022694"/>
    </source>
</evidence>
<organism evidence="7 8">
    <name type="scientific">Fontibacter flavus</name>
    <dbReference type="NCBI Taxonomy" id="654838"/>
    <lineage>
        <taxon>Bacteria</taxon>
        <taxon>Pseudomonadati</taxon>
        <taxon>Bacteroidota</taxon>
        <taxon>Cytophagia</taxon>
        <taxon>Cytophagales</taxon>
        <taxon>Cyclobacteriaceae</taxon>
        <taxon>Fontibacter</taxon>
    </lineage>
</organism>
<dbReference type="Gene3D" id="3.30.70.580">
    <property type="entry name" value="Pseudouridine synthase I, catalytic domain, N-terminal subdomain"/>
    <property type="match status" value="1"/>
</dbReference>
<dbReference type="SUPFAM" id="SSF55120">
    <property type="entry name" value="Pseudouridine synthase"/>
    <property type="match status" value="1"/>
</dbReference>
<evidence type="ECO:0000256" key="5">
    <source>
        <dbReference type="RuleBase" id="RU003792"/>
    </source>
</evidence>